<dbReference type="InterPro" id="IPR051218">
    <property type="entry name" value="Sec_MonoDiacylglyc_Lipase"/>
</dbReference>
<protein>
    <recommendedName>
        <fullName evidence="1">Fungal lipase-type domain-containing protein</fullName>
    </recommendedName>
</protein>
<evidence type="ECO:0000259" key="1">
    <source>
        <dbReference type="Pfam" id="PF01764"/>
    </source>
</evidence>
<organism evidence="2">
    <name type="scientific">viral metagenome</name>
    <dbReference type="NCBI Taxonomy" id="1070528"/>
    <lineage>
        <taxon>unclassified sequences</taxon>
        <taxon>metagenomes</taxon>
        <taxon>organismal metagenomes</taxon>
    </lineage>
</organism>
<dbReference type="AlphaFoldDB" id="A0A6C0M1W9"/>
<dbReference type="GO" id="GO:0006629">
    <property type="term" value="P:lipid metabolic process"/>
    <property type="evidence" value="ECO:0007669"/>
    <property type="project" value="InterPro"/>
</dbReference>
<reference evidence="2" key="1">
    <citation type="journal article" date="2020" name="Nature">
        <title>Giant virus diversity and host interactions through global metagenomics.</title>
        <authorList>
            <person name="Schulz F."/>
            <person name="Roux S."/>
            <person name="Paez-Espino D."/>
            <person name="Jungbluth S."/>
            <person name="Walsh D.A."/>
            <person name="Denef V.J."/>
            <person name="McMahon K.D."/>
            <person name="Konstantinidis K.T."/>
            <person name="Eloe-Fadrosh E.A."/>
            <person name="Kyrpides N.C."/>
            <person name="Woyke T."/>
        </authorList>
    </citation>
    <scope>NUCLEOTIDE SEQUENCE</scope>
    <source>
        <strain evidence="2">GVMAG-S-1035085-51</strain>
    </source>
</reference>
<dbReference type="InterPro" id="IPR002921">
    <property type="entry name" value="Fungal_lipase-type"/>
</dbReference>
<proteinExistence type="predicted"/>
<sequence length="224" mass="25803">MQHRCIEQALSSEKISKITRMAYLSSNAYKYADINNLPPKAIKRYKRILVYTKPEDKHHIIVVRGSMLLKRPQDLLMNINMKNVLYNEYRFHKGFFDEAVKIKKELTNKGVLEDGYTIDFTGHSSGGCIACILAMLTYESTNQVNEVITFGQPKFIKDVYGCPLNFTRVVNIADPIPILPIWDYKHIGQTIILDVYNQGNLPKLSAHDMKSYINNLVLDFMRPI</sequence>
<dbReference type="Pfam" id="PF01764">
    <property type="entry name" value="Lipase_3"/>
    <property type="match status" value="1"/>
</dbReference>
<dbReference type="SUPFAM" id="SSF53474">
    <property type="entry name" value="alpha/beta-Hydrolases"/>
    <property type="match status" value="1"/>
</dbReference>
<dbReference type="CDD" id="cd00519">
    <property type="entry name" value="Lipase_3"/>
    <property type="match status" value="1"/>
</dbReference>
<dbReference type="PANTHER" id="PTHR45856">
    <property type="entry name" value="ALPHA/BETA-HYDROLASES SUPERFAMILY PROTEIN"/>
    <property type="match status" value="1"/>
</dbReference>
<evidence type="ECO:0000313" key="2">
    <source>
        <dbReference type="EMBL" id="QHU35844.1"/>
    </source>
</evidence>
<dbReference type="PANTHER" id="PTHR45856:SF24">
    <property type="entry name" value="FUNGAL LIPASE-LIKE DOMAIN-CONTAINING PROTEIN"/>
    <property type="match status" value="1"/>
</dbReference>
<name>A0A6C0M1W9_9ZZZZ</name>
<dbReference type="InterPro" id="IPR029058">
    <property type="entry name" value="AB_hydrolase_fold"/>
</dbReference>
<dbReference type="Gene3D" id="3.40.50.1820">
    <property type="entry name" value="alpha/beta hydrolase"/>
    <property type="match status" value="1"/>
</dbReference>
<feature type="domain" description="Fungal lipase-type" evidence="1">
    <location>
        <begin position="81"/>
        <end position="182"/>
    </location>
</feature>
<dbReference type="EMBL" id="MN740613">
    <property type="protein sequence ID" value="QHU35844.1"/>
    <property type="molecule type" value="Genomic_DNA"/>
</dbReference>
<accession>A0A6C0M1W9</accession>